<keyword evidence="2" id="KW-0472">Membrane</keyword>
<proteinExistence type="predicted"/>
<reference evidence="3 4" key="1">
    <citation type="submission" date="2019-09" db="EMBL/GenBank/DDBJ databases">
        <title>The hologenome of the rock-dwelling lichen Lasallia pustulata.</title>
        <authorList>
            <person name="Greshake Tzovaras B."/>
            <person name="Segers F."/>
            <person name="Bicker A."/>
            <person name="Dal Grande F."/>
            <person name="Otte J."/>
            <person name="Hankeln T."/>
            <person name="Schmitt I."/>
            <person name="Ebersberger I."/>
        </authorList>
    </citation>
    <scope>NUCLEOTIDE SEQUENCE [LARGE SCALE GENOMIC DNA]</scope>
    <source>
        <strain evidence="3">A1-1</strain>
    </source>
</reference>
<gene>
    <name evidence="3" type="ORF">FRX48_07125</name>
</gene>
<evidence type="ECO:0000313" key="4">
    <source>
        <dbReference type="Proteomes" id="UP000324767"/>
    </source>
</evidence>
<keyword evidence="2" id="KW-0812">Transmembrane</keyword>
<evidence type="ECO:0000256" key="1">
    <source>
        <dbReference type="SAM" id="MobiDB-lite"/>
    </source>
</evidence>
<accession>A0A5M8PJK7</accession>
<dbReference type="PANTHER" id="PTHR42069">
    <property type="entry name" value="HYPHAL ANASTAMOSIS-8 PROTEIN"/>
    <property type="match status" value="1"/>
</dbReference>
<feature type="compositionally biased region" description="Pro residues" evidence="1">
    <location>
        <begin position="108"/>
        <end position="135"/>
    </location>
</feature>
<feature type="transmembrane region" description="Helical" evidence="2">
    <location>
        <begin position="149"/>
        <end position="174"/>
    </location>
</feature>
<dbReference type="PANTHER" id="PTHR42069:SF1">
    <property type="entry name" value="MARVEL DOMAIN-CONTAINING PROTEIN"/>
    <property type="match status" value="1"/>
</dbReference>
<evidence type="ECO:0000256" key="2">
    <source>
        <dbReference type="SAM" id="Phobius"/>
    </source>
</evidence>
<name>A0A5M8PJK7_9LECA</name>
<feature type="transmembrane region" description="Helical" evidence="2">
    <location>
        <begin position="297"/>
        <end position="318"/>
    </location>
</feature>
<dbReference type="EMBL" id="VXIT01000012">
    <property type="protein sequence ID" value="KAA6408782.1"/>
    <property type="molecule type" value="Genomic_DNA"/>
</dbReference>
<feature type="region of interest" description="Disordered" evidence="1">
    <location>
        <begin position="68"/>
        <end position="135"/>
    </location>
</feature>
<protein>
    <recommendedName>
        <fullName evidence="5">MARVEL domain-containing protein</fullName>
    </recommendedName>
</protein>
<evidence type="ECO:0000313" key="3">
    <source>
        <dbReference type="EMBL" id="KAA6408782.1"/>
    </source>
</evidence>
<evidence type="ECO:0008006" key="5">
    <source>
        <dbReference type="Google" id="ProtNLM"/>
    </source>
</evidence>
<comment type="caution">
    <text evidence="3">The sequence shown here is derived from an EMBL/GenBank/DDBJ whole genome shotgun (WGS) entry which is preliminary data.</text>
</comment>
<feature type="transmembrane region" description="Helical" evidence="2">
    <location>
        <begin position="194"/>
        <end position="220"/>
    </location>
</feature>
<organism evidence="3 4">
    <name type="scientific">Lasallia pustulata</name>
    <dbReference type="NCBI Taxonomy" id="136370"/>
    <lineage>
        <taxon>Eukaryota</taxon>
        <taxon>Fungi</taxon>
        <taxon>Dikarya</taxon>
        <taxon>Ascomycota</taxon>
        <taxon>Pezizomycotina</taxon>
        <taxon>Lecanoromycetes</taxon>
        <taxon>OSLEUM clade</taxon>
        <taxon>Umbilicariomycetidae</taxon>
        <taxon>Umbilicariales</taxon>
        <taxon>Umbilicariaceae</taxon>
        <taxon>Lasallia</taxon>
    </lineage>
</organism>
<sequence length="339" mass="37155">MGSRKVPTVETYPMIAPQSEIDDAKPSGFGDERLQEQRRVQDEVWRFLIHSTAVNILGHDIATSQTATASSEALTRHATAGYPPPPIPILSHQPIHQSSSNPTLLEPTTPPPTPPLLFQPHPPLSPPTPANTPLPPLQKLKRTIRLFRLISRLLSLLMSACTLGIMALSLHSYYTTHLRTINGTHAWPQPAPVLWPTYLLLGISFVTFVSSVATVAGYACGGARGANRAEKLGGYVGYVMMAGYAVAWGVSTGLVKMANDGRDLWGWSCSPNSDAIQAEWQSYVNFGMLCTTQTGSWWMSVLQAALYLLSFVTYVWAARRLMLKRKMKAAMDHGVAQTF</sequence>
<dbReference type="AlphaFoldDB" id="A0A5M8PJK7"/>
<dbReference type="Proteomes" id="UP000324767">
    <property type="component" value="Unassembled WGS sequence"/>
</dbReference>
<feature type="transmembrane region" description="Helical" evidence="2">
    <location>
        <begin position="232"/>
        <end position="250"/>
    </location>
</feature>
<dbReference type="OrthoDB" id="5371583at2759"/>
<keyword evidence="2" id="KW-1133">Transmembrane helix</keyword>